<name>A0ABV6BUX0_9FLAO</name>
<dbReference type="Pfam" id="PF13573">
    <property type="entry name" value="SprB"/>
    <property type="match status" value="3"/>
</dbReference>
<evidence type="ECO:0000313" key="1">
    <source>
        <dbReference type="EMBL" id="MFC0079238.1"/>
    </source>
</evidence>
<accession>A0ABV6BUX0</accession>
<reference evidence="1 2" key="1">
    <citation type="submission" date="2024-09" db="EMBL/GenBank/DDBJ databases">
        <authorList>
            <person name="Sun Q."/>
            <person name="Mori K."/>
        </authorList>
    </citation>
    <scope>NUCLEOTIDE SEQUENCE [LARGE SCALE GENOMIC DNA]</scope>
    <source>
        <strain evidence="1 2">CGMCC 1.12926</strain>
    </source>
</reference>
<dbReference type="InterPro" id="IPR025667">
    <property type="entry name" value="SprB_repeat"/>
</dbReference>
<evidence type="ECO:0000313" key="2">
    <source>
        <dbReference type="Proteomes" id="UP001589734"/>
    </source>
</evidence>
<proteinExistence type="predicted"/>
<dbReference type="Proteomes" id="UP001589734">
    <property type="component" value="Unassembled WGS sequence"/>
</dbReference>
<feature type="non-terminal residue" evidence="1">
    <location>
        <position position="1"/>
    </location>
</feature>
<gene>
    <name evidence="1" type="ORF">ACFFLS_19480</name>
</gene>
<sequence>CTATTTTVTATATNGVAPLTFAITSPSGSAASNTTGVFAGLAPGTYNFRVTDANGCYYNESFIINSATPISVVANKTSDVLCRGGNTGSGTFTVSGNATVGAYTYTITPNTGTVSKSGNVLTLTNASAGTYTVQVTDSATGCTSSESLVIGQPSAALTVSSAVATNANCNNDNAQITVTAAGGTPNYSYAFAQSPSTVPTSAYNGSNVLTVDTNSGANLAWDVYVRDANGCTAKSTVNVIVDSLPAVTNVTVNNQCTASGSTFTITASGTGLAPLTYSIDGTNFQSSATFTVAAGSYTVTVKDVNGCTASAPAATVVYPQLTAAGTVTKELDCTATPNAVITVTIAGGRAPFTYTVQKGSGAVSAPSASIAGPTFTYSVTPANADTYTFVVTDANNCPRTAVVTVDPISNPTVTAAAVNAGCNGSSDGSVTLTGAGGSGGYTYSSNATTGFTSNPVFTGLAAGSYTFYVRDSKGCPGSVPVTITQPLTLAATTAVVGFTCDAANGKVAGTVTVTVTAGTGTGPYEYSFNGNGFGPGNVLTLNDNGANQPYSYTVRDAKGCTVTGNGTLLRLNPPTDLAFSAAAVTCTATT</sequence>
<dbReference type="EMBL" id="JBHLYW010000020">
    <property type="protein sequence ID" value="MFC0079238.1"/>
    <property type="molecule type" value="Genomic_DNA"/>
</dbReference>
<keyword evidence="2" id="KW-1185">Reference proteome</keyword>
<evidence type="ECO:0008006" key="3">
    <source>
        <dbReference type="Google" id="ProtNLM"/>
    </source>
</evidence>
<protein>
    <recommendedName>
        <fullName evidence="3">SprB repeat-containing protein</fullName>
    </recommendedName>
</protein>
<comment type="caution">
    <text evidence="1">The sequence shown here is derived from an EMBL/GenBank/DDBJ whole genome shotgun (WGS) entry which is preliminary data.</text>
</comment>
<organism evidence="1 2">
    <name type="scientific">Flavobacterium procerum</name>
    <dbReference type="NCBI Taxonomy" id="1455569"/>
    <lineage>
        <taxon>Bacteria</taxon>
        <taxon>Pseudomonadati</taxon>
        <taxon>Bacteroidota</taxon>
        <taxon>Flavobacteriia</taxon>
        <taxon>Flavobacteriales</taxon>
        <taxon>Flavobacteriaceae</taxon>
        <taxon>Flavobacterium</taxon>
    </lineage>
</organism>
<feature type="non-terminal residue" evidence="1">
    <location>
        <position position="590"/>
    </location>
</feature>